<keyword evidence="3" id="KW-1185">Reference proteome</keyword>
<protein>
    <submittedName>
        <fullName evidence="2">Uncharacterized protein</fullName>
    </submittedName>
</protein>
<feature type="compositionally biased region" description="Low complexity" evidence="1">
    <location>
        <begin position="1"/>
        <end position="16"/>
    </location>
</feature>
<organism evidence="2 3">
    <name type="scientific">Lentzea roselyniae</name>
    <dbReference type="NCBI Taxonomy" id="531940"/>
    <lineage>
        <taxon>Bacteria</taxon>
        <taxon>Bacillati</taxon>
        <taxon>Actinomycetota</taxon>
        <taxon>Actinomycetes</taxon>
        <taxon>Pseudonocardiales</taxon>
        <taxon>Pseudonocardiaceae</taxon>
        <taxon>Lentzea</taxon>
    </lineage>
</organism>
<dbReference type="EMBL" id="BAABBE010000100">
    <property type="protein sequence ID" value="GAA3690695.1"/>
    <property type="molecule type" value="Genomic_DNA"/>
</dbReference>
<evidence type="ECO:0000256" key="1">
    <source>
        <dbReference type="SAM" id="MobiDB-lite"/>
    </source>
</evidence>
<feature type="region of interest" description="Disordered" evidence="1">
    <location>
        <begin position="1"/>
        <end position="22"/>
    </location>
</feature>
<evidence type="ECO:0000313" key="2">
    <source>
        <dbReference type="EMBL" id="GAA3690695.1"/>
    </source>
</evidence>
<reference evidence="3" key="1">
    <citation type="journal article" date="2019" name="Int. J. Syst. Evol. Microbiol.">
        <title>The Global Catalogue of Microorganisms (GCM) 10K type strain sequencing project: providing services to taxonomists for standard genome sequencing and annotation.</title>
        <authorList>
            <consortium name="The Broad Institute Genomics Platform"/>
            <consortium name="The Broad Institute Genome Sequencing Center for Infectious Disease"/>
            <person name="Wu L."/>
            <person name="Ma J."/>
        </authorList>
    </citation>
    <scope>NUCLEOTIDE SEQUENCE [LARGE SCALE GENOMIC DNA]</scope>
    <source>
        <strain evidence="3">JCM 17494</strain>
    </source>
</reference>
<dbReference type="Proteomes" id="UP001500711">
    <property type="component" value="Unassembled WGS sequence"/>
</dbReference>
<evidence type="ECO:0000313" key="3">
    <source>
        <dbReference type="Proteomes" id="UP001500711"/>
    </source>
</evidence>
<sequence length="321" mass="33516">MLTSLALAPTASAGGTEIAPEPMMEPMTLPNVHLVCDVNVQLLFDEPITPVEAVIDVDGFAQWGTEATGLDGAPGRCTSPDNSNNVEWGTVDNATNRGPQSCTSANLPDGVADHIWSDGTHSVLKWQFGISAFGPSFSGQVIESTAPWFPVGDQAFIQVYKWTQNDPEEPPIVPCFGPGGVTRDDFIGTWQGYTPLSGVAPSISVTTGPCTVTGDKVAWTTSVTGTGFPSSDLVDLRDTAFVYGQSPGSLNTVAVGLMTKSATAHTDGDGAFVKNIDVEIPFKIAQSPGTINNNADNVFVTSAAGTKFFAISHGGPNFCVA</sequence>
<gene>
    <name evidence="2" type="ORF">GCM10022267_91350</name>
</gene>
<accession>A0ABP7CLG6</accession>
<name>A0ABP7CLG6_9PSEU</name>
<proteinExistence type="predicted"/>
<comment type="caution">
    <text evidence="2">The sequence shown here is derived from an EMBL/GenBank/DDBJ whole genome shotgun (WGS) entry which is preliminary data.</text>
</comment>